<dbReference type="InterPro" id="IPR057326">
    <property type="entry name" value="KR_dom"/>
</dbReference>
<accession>A0A0J6GTK8</accession>
<dbReference type="RefSeq" id="WP_048380257.1">
    <property type="nucleotide sequence ID" value="NZ_FNRS01000001.1"/>
</dbReference>
<dbReference type="PANTHER" id="PTHR43180:SF28">
    <property type="entry name" value="NAD(P)-BINDING ROSSMANN-FOLD SUPERFAMILY PROTEIN"/>
    <property type="match status" value="1"/>
</dbReference>
<dbReference type="FunFam" id="3.40.50.720:FF:000084">
    <property type="entry name" value="Short-chain dehydrogenase reductase"/>
    <property type="match status" value="1"/>
</dbReference>
<sequence>MSARVAGKVALITGGASGVGRASAMLLAREGARVVISDIDVAAGLALVEEIGSQALFIEHDAASEADWARVIERIRQDYGRLDIVFNNAGILLKGGIEDTDYADWQRVQRVNSDSVFLGCRAAISLMKEGEGGSIINMSSIAGVAGRDDYVAYSASKGAVAALTRSVAALCRRRKYRIRCNSLHPDGILTPMTTSTLPAGVDPWSLSIDADPMGRMCLPEDVAASVLFLASDESRAINGIELRIDSGQFVMSI</sequence>
<dbReference type="SMART" id="SM00822">
    <property type="entry name" value="PKS_KR"/>
    <property type="match status" value="1"/>
</dbReference>
<comment type="similarity">
    <text evidence="1">Belongs to the short-chain dehydrogenases/reductases (SDR) family.</text>
</comment>
<evidence type="ECO:0000313" key="9">
    <source>
        <dbReference type="Proteomes" id="UP000036395"/>
    </source>
</evidence>
<keyword evidence="4" id="KW-0443">Lipid metabolism</keyword>
<evidence type="ECO:0000313" key="10">
    <source>
        <dbReference type="Proteomes" id="UP000183155"/>
    </source>
</evidence>
<evidence type="ECO:0000256" key="3">
    <source>
        <dbReference type="ARBA" id="ARBA00023027"/>
    </source>
</evidence>
<organism evidence="7 9">
    <name type="scientific">Pseudomonas taetrolens</name>
    <dbReference type="NCBI Taxonomy" id="47884"/>
    <lineage>
        <taxon>Bacteria</taxon>
        <taxon>Pseudomonadati</taxon>
        <taxon>Pseudomonadota</taxon>
        <taxon>Gammaproteobacteria</taxon>
        <taxon>Pseudomonadales</taxon>
        <taxon>Pseudomonadaceae</taxon>
        <taxon>Pseudomonas</taxon>
    </lineage>
</organism>
<dbReference type="Proteomes" id="UP000183155">
    <property type="component" value="Unassembled WGS sequence"/>
</dbReference>
<reference evidence="8 10" key="2">
    <citation type="submission" date="2016-10" db="EMBL/GenBank/DDBJ databases">
        <authorList>
            <person name="Varghese N."/>
            <person name="Submissions S."/>
        </authorList>
    </citation>
    <scope>NUCLEOTIDE SEQUENCE [LARGE SCALE GENOMIC DNA]</scope>
    <source>
        <strain evidence="8 10">BS3652</strain>
    </source>
</reference>
<dbReference type="PANTHER" id="PTHR43180">
    <property type="entry name" value="3-OXOACYL-(ACYL-CARRIER-PROTEIN) REDUCTASE (AFU_ORTHOLOGUE AFUA_6G11210)"/>
    <property type="match status" value="1"/>
</dbReference>
<comment type="caution">
    <text evidence="7">The sequence shown here is derived from an EMBL/GenBank/DDBJ whole genome shotgun (WGS) entry which is preliminary data.</text>
</comment>
<name>A0A0J6GTK8_PSETA</name>
<dbReference type="InterPro" id="IPR036291">
    <property type="entry name" value="NAD(P)-bd_dom_sf"/>
</dbReference>
<dbReference type="Gene3D" id="3.40.50.720">
    <property type="entry name" value="NAD(P)-binding Rossmann-like Domain"/>
    <property type="match status" value="1"/>
</dbReference>
<dbReference type="PRINTS" id="PR00080">
    <property type="entry name" value="SDRFAMILY"/>
</dbReference>
<dbReference type="Proteomes" id="UP000036395">
    <property type="component" value="Unassembled WGS sequence"/>
</dbReference>
<dbReference type="InterPro" id="IPR020904">
    <property type="entry name" value="Sc_DH/Rdtase_CS"/>
</dbReference>
<keyword evidence="5" id="KW-0753">Steroid metabolism</keyword>
<gene>
    <name evidence="8" type="ORF">SAMN04490203_2147</name>
    <name evidence="7" type="ORF">TU78_08820</name>
</gene>
<evidence type="ECO:0000256" key="4">
    <source>
        <dbReference type="ARBA" id="ARBA00023098"/>
    </source>
</evidence>
<dbReference type="OrthoDB" id="9787298at2"/>
<feature type="domain" description="Ketoreductase" evidence="6">
    <location>
        <begin position="8"/>
        <end position="188"/>
    </location>
</feature>
<evidence type="ECO:0000256" key="2">
    <source>
        <dbReference type="ARBA" id="ARBA00023002"/>
    </source>
</evidence>
<protein>
    <submittedName>
        <fullName evidence="8">3(Or 17)beta-hydroxysteroid dehydrogenase</fullName>
    </submittedName>
    <submittedName>
        <fullName evidence="7">Short-chain dehydrogenase</fullName>
    </submittedName>
</protein>
<dbReference type="InterPro" id="IPR002347">
    <property type="entry name" value="SDR_fam"/>
</dbReference>
<dbReference type="GO" id="GO:0016491">
    <property type="term" value="F:oxidoreductase activity"/>
    <property type="evidence" value="ECO:0007669"/>
    <property type="project" value="UniProtKB-KW"/>
</dbReference>
<evidence type="ECO:0000259" key="6">
    <source>
        <dbReference type="SMART" id="SM00822"/>
    </source>
</evidence>
<keyword evidence="10" id="KW-1185">Reference proteome</keyword>
<proteinExistence type="inferred from homology"/>
<dbReference type="PATRIC" id="fig|47884.3.peg.2187"/>
<dbReference type="SUPFAM" id="SSF51735">
    <property type="entry name" value="NAD(P)-binding Rossmann-fold domains"/>
    <property type="match status" value="1"/>
</dbReference>
<dbReference type="GO" id="GO:0008202">
    <property type="term" value="P:steroid metabolic process"/>
    <property type="evidence" value="ECO:0007669"/>
    <property type="project" value="UniProtKB-KW"/>
</dbReference>
<dbReference type="EMBL" id="FNRS01000001">
    <property type="protein sequence ID" value="SEC29376.1"/>
    <property type="molecule type" value="Genomic_DNA"/>
</dbReference>
<keyword evidence="2" id="KW-0560">Oxidoreductase</keyword>
<dbReference type="PRINTS" id="PR00081">
    <property type="entry name" value="GDHRDH"/>
</dbReference>
<reference evidence="7 9" key="1">
    <citation type="submission" date="2015-02" db="EMBL/GenBank/DDBJ databases">
        <title>Pseudomonas helleri sp. nov. and Pseudomonas weihenstephanensis sp. nov., isolated from raw cows milk.</title>
        <authorList>
            <person name="von Neubeck M."/>
            <person name="Huptas C."/>
            <person name="Wenning M."/>
            <person name="Scherer S."/>
        </authorList>
    </citation>
    <scope>NUCLEOTIDE SEQUENCE [LARGE SCALE GENOMIC DNA]</scope>
    <source>
        <strain evidence="7 9">DSM 21104</strain>
    </source>
</reference>
<dbReference type="AlphaFoldDB" id="A0A0J6GTK8"/>
<dbReference type="STRING" id="47884.SAMN04490203_2147"/>
<keyword evidence="3" id="KW-0520">NAD</keyword>
<evidence type="ECO:0000313" key="8">
    <source>
        <dbReference type="EMBL" id="SEC29376.1"/>
    </source>
</evidence>
<evidence type="ECO:0000256" key="5">
    <source>
        <dbReference type="ARBA" id="ARBA00023221"/>
    </source>
</evidence>
<dbReference type="EMBL" id="JYLA01000003">
    <property type="protein sequence ID" value="KMM85439.1"/>
    <property type="molecule type" value="Genomic_DNA"/>
</dbReference>
<evidence type="ECO:0000313" key="7">
    <source>
        <dbReference type="EMBL" id="KMM85439.1"/>
    </source>
</evidence>
<evidence type="ECO:0000256" key="1">
    <source>
        <dbReference type="ARBA" id="ARBA00006484"/>
    </source>
</evidence>
<dbReference type="PROSITE" id="PS00061">
    <property type="entry name" value="ADH_SHORT"/>
    <property type="match status" value="1"/>
</dbReference>
<dbReference type="Pfam" id="PF13561">
    <property type="entry name" value="adh_short_C2"/>
    <property type="match status" value="1"/>
</dbReference>